<evidence type="ECO:0000256" key="4">
    <source>
        <dbReference type="PROSITE-ProRule" id="PRU00335"/>
    </source>
</evidence>
<dbReference type="Pfam" id="PF16925">
    <property type="entry name" value="TetR_C_13"/>
    <property type="match status" value="1"/>
</dbReference>
<keyword evidence="2 4" id="KW-0238">DNA-binding</keyword>
<sequence>MARPREFDRDEALEQAIDAFAEHGYSGTSTEVLLTAMNLSRQSLYNAFGDKRSLYLEALRTYIAGSVSEHLQILNRSTSARRGIEQLLNDFVSRPSRACLGTHAVCEFGRSDPEITALADTAAHTLRAALERCIAKAKADGQVAADIDERAAAHFIGATLSGIKVAARAGAPKEVLRDIAQMALRSLG</sequence>
<reference evidence="6 7" key="1">
    <citation type="submission" date="2021-07" db="EMBL/GenBank/DDBJ databases">
        <title>Paraburkholderia edwinii protects Aspergillus sp. from phenazines by acting as a toxin sponge.</title>
        <authorList>
            <person name="Dahlstrom K.M."/>
            <person name="Newman D.K."/>
        </authorList>
    </citation>
    <scope>NUCLEOTIDE SEQUENCE [LARGE SCALE GENOMIC DNA]</scope>
    <source>
        <strain evidence="6 7">Pe01</strain>
    </source>
</reference>
<feature type="DNA-binding region" description="H-T-H motif" evidence="4">
    <location>
        <begin position="29"/>
        <end position="48"/>
    </location>
</feature>
<dbReference type="PANTHER" id="PTHR47506">
    <property type="entry name" value="TRANSCRIPTIONAL REGULATORY PROTEIN"/>
    <property type="match status" value="1"/>
</dbReference>
<accession>A0ABX8UEY6</accession>
<feature type="domain" description="HTH tetR-type" evidence="5">
    <location>
        <begin position="6"/>
        <end position="66"/>
    </location>
</feature>
<dbReference type="PROSITE" id="PS50977">
    <property type="entry name" value="HTH_TETR_2"/>
    <property type="match status" value="1"/>
</dbReference>
<gene>
    <name evidence="6" type="ORF">KZJ38_13320</name>
</gene>
<dbReference type="Gene3D" id="1.10.357.10">
    <property type="entry name" value="Tetracycline Repressor, domain 2"/>
    <property type="match status" value="1"/>
</dbReference>
<dbReference type="InterPro" id="IPR011075">
    <property type="entry name" value="TetR_C"/>
</dbReference>
<dbReference type="Pfam" id="PF00440">
    <property type="entry name" value="TetR_N"/>
    <property type="match status" value="1"/>
</dbReference>
<keyword evidence="3" id="KW-0804">Transcription</keyword>
<evidence type="ECO:0000313" key="6">
    <source>
        <dbReference type="EMBL" id="QYD67352.1"/>
    </source>
</evidence>
<keyword evidence="7" id="KW-1185">Reference proteome</keyword>
<evidence type="ECO:0000256" key="2">
    <source>
        <dbReference type="ARBA" id="ARBA00023125"/>
    </source>
</evidence>
<name>A0ABX8UEY6_9BURK</name>
<proteinExistence type="predicted"/>
<dbReference type="RefSeq" id="WP_219796345.1">
    <property type="nucleotide sequence ID" value="NZ_CP080095.1"/>
</dbReference>
<dbReference type="InterPro" id="IPR009057">
    <property type="entry name" value="Homeodomain-like_sf"/>
</dbReference>
<dbReference type="InterPro" id="IPR001647">
    <property type="entry name" value="HTH_TetR"/>
</dbReference>
<dbReference type="Gene3D" id="1.10.10.60">
    <property type="entry name" value="Homeodomain-like"/>
    <property type="match status" value="1"/>
</dbReference>
<evidence type="ECO:0000259" key="5">
    <source>
        <dbReference type="PROSITE" id="PS50977"/>
    </source>
</evidence>
<evidence type="ECO:0000313" key="7">
    <source>
        <dbReference type="Proteomes" id="UP000826462"/>
    </source>
</evidence>
<dbReference type="SUPFAM" id="SSF48498">
    <property type="entry name" value="Tetracyclin repressor-like, C-terminal domain"/>
    <property type="match status" value="1"/>
</dbReference>
<dbReference type="InterPro" id="IPR036271">
    <property type="entry name" value="Tet_transcr_reg_TetR-rel_C_sf"/>
</dbReference>
<evidence type="ECO:0000256" key="1">
    <source>
        <dbReference type="ARBA" id="ARBA00023015"/>
    </source>
</evidence>
<organism evidence="6 7">
    <name type="scientific">Paraburkholderia edwinii</name>
    <dbReference type="NCBI Taxonomy" id="2861782"/>
    <lineage>
        <taxon>Bacteria</taxon>
        <taxon>Pseudomonadati</taxon>
        <taxon>Pseudomonadota</taxon>
        <taxon>Betaproteobacteria</taxon>
        <taxon>Burkholderiales</taxon>
        <taxon>Burkholderiaceae</taxon>
        <taxon>Paraburkholderia</taxon>
    </lineage>
</organism>
<dbReference type="SUPFAM" id="SSF46689">
    <property type="entry name" value="Homeodomain-like"/>
    <property type="match status" value="1"/>
</dbReference>
<keyword evidence="1" id="KW-0805">Transcription regulation</keyword>
<protein>
    <submittedName>
        <fullName evidence="6">TetR/AcrR family transcriptional regulator</fullName>
    </submittedName>
</protein>
<evidence type="ECO:0000256" key="3">
    <source>
        <dbReference type="ARBA" id="ARBA00023163"/>
    </source>
</evidence>
<dbReference type="Proteomes" id="UP000826462">
    <property type="component" value="Chromosome 1"/>
</dbReference>
<dbReference type="EMBL" id="CP080095">
    <property type="protein sequence ID" value="QYD67352.1"/>
    <property type="molecule type" value="Genomic_DNA"/>
</dbReference>
<dbReference type="PANTHER" id="PTHR47506:SF10">
    <property type="entry name" value="TRANSCRIPTIONAL REGULATORY PROTEIN"/>
    <property type="match status" value="1"/>
</dbReference>